<reference evidence="1" key="1">
    <citation type="journal article" date="2013" name="Genome Announc.">
        <title>Draft Genome Sequence of Agarivorans albus Strain MKT 106T, an Agarolytic Marine Bacterium.</title>
        <authorList>
            <person name="Yasuike M."/>
            <person name="Nakamura Y."/>
            <person name="Kai W."/>
            <person name="Fujiwara A."/>
            <person name="Fukui Y."/>
            <person name="Satomi M."/>
            <person name="Sano M."/>
        </authorList>
    </citation>
    <scope>NUCLEOTIDE SEQUENCE [LARGE SCALE GENOMIC DNA]</scope>
</reference>
<comment type="caution">
    <text evidence="1">The sequence shown here is derived from an EMBL/GenBank/DDBJ whole genome shotgun (WGS) entry which is preliminary data.</text>
</comment>
<dbReference type="EMBL" id="BARX01000003">
    <property type="protein sequence ID" value="GAD00736.1"/>
    <property type="molecule type" value="Genomic_DNA"/>
</dbReference>
<keyword evidence="2" id="KW-1185">Reference proteome</keyword>
<sequence>MDAYLNDKDIESCIQQMEVAAINFGSRFINDSKVRALYMAQTKSMATELKAAYKSGHITPKQAALSANQMRNEIMDFARSKTSDIGRAKVVKLKARGLDLETLLNKYSNKHFGKAFSDLTEPEAATIYKNIVSSAGRANPKVSVRASNLGRAGRALWVLSACIAVYNISNASNKLKATGREAANVGGGFAGGAAGGAVAGIWCGPIGVAIGVVVGGVLGSVLSDQVYVELAGPDGDFAKAFIPRFTNAFSTKESQMASALVKECSYELDKVFSVFVELNDKYSTDADDVAMYYTKLVKSGDFPLVKQALSLHQSLKSYLIQSMESGWTSADEKDCIRYLHQI</sequence>
<evidence type="ECO:0000313" key="1">
    <source>
        <dbReference type="EMBL" id="GAD00736.1"/>
    </source>
</evidence>
<proteinExistence type="predicted"/>
<protein>
    <submittedName>
        <fullName evidence="1">Uncharacterized protein</fullName>
    </submittedName>
</protein>
<organism evidence="1 2">
    <name type="scientific">Agarivorans albus MKT 106</name>
    <dbReference type="NCBI Taxonomy" id="1331007"/>
    <lineage>
        <taxon>Bacteria</taxon>
        <taxon>Pseudomonadati</taxon>
        <taxon>Pseudomonadota</taxon>
        <taxon>Gammaproteobacteria</taxon>
        <taxon>Alteromonadales</taxon>
        <taxon>Alteromonadaceae</taxon>
        <taxon>Agarivorans</taxon>
    </lineage>
</organism>
<dbReference type="Proteomes" id="UP000014461">
    <property type="component" value="Unassembled WGS sequence"/>
</dbReference>
<evidence type="ECO:0000313" key="2">
    <source>
        <dbReference type="Proteomes" id="UP000014461"/>
    </source>
</evidence>
<dbReference type="OrthoDB" id="7057109at2"/>
<accession>R9PRJ3</accession>
<dbReference type="STRING" id="1331007.AALB_0816"/>
<dbReference type="AlphaFoldDB" id="R9PRJ3"/>
<dbReference type="RefSeq" id="WP_016400504.1">
    <property type="nucleotide sequence ID" value="NZ_BARX01000003.1"/>
</dbReference>
<name>R9PRJ3_AGAAL</name>
<gene>
    <name evidence="1" type="ORF">AALB_0816</name>
</gene>